<protein>
    <submittedName>
        <fullName evidence="1">Uncharacterized protein</fullName>
    </submittedName>
</protein>
<accession>A0AAW1XYE4</accession>
<dbReference type="Proteomes" id="UP001457282">
    <property type="component" value="Unassembled WGS sequence"/>
</dbReference>
<name>A0AAW1XYE4_RUBAR</name>
<gene>
    <name evidence="1" type="ORF">M0R45_017216</name>
</gene>
<evidence type="ECO:0000313" key="1">
    <source>
        <dbReference type="EMBL" id="KAK9940562.1"/>
    </source>
</evidence>
<proteinExistence type="predicted"/>
<keyword evidence="2" id="KW-1185">Reference proteome</keyword>
<comment type="caution">
    <text evidence="1">The sequence shown here is derived from an EMBL/GenBank/DDBJ whole genome shotgun (WGS) entry which is preliminary data.</text>
</comment>
<organism evidence="1 2">
    <name type="scientific">Rubus argutus</name>
    <name type="common">Southern blackberry</name>
    <dbReference type="NCBI Taxonomy" id="59490"/>
    <lineage>
        <taxon>Eukaryota</taxon>
        <taxon>Viridiplantae</taxon>
        <taxon>Streptophyta</taxon>
        <taxon>Embryophyta</taxon>
        <taxon>Tracheophyta</taxon>
        <taxon>Spermatophyta</taxon>
        <taxon>Magnoliopsida</taxon>
        <taxon>eudicotyledons</taxon>
        <taxon>Gunneridae</taxon>
        <taxon>Pentapetalae</taxon>
        <taxon>rosids</taxon>
        <taxon>fabids</taxon>
        <taxon>Rosales</taxon>
        <taxon>Rosaceae</taxon>
        <taxon>Rosoideae</taxon>
        <taxon>Rosoideae incertae sedis</taxon>
        <taxon>Rubus</taxon>
    </lineage>
</organism>
<dbReference type="EMBL" id="JBEDUW010000003">
    <property type="protein sequence ID" value="KAK9940562.1"/>
    <property type="molecule type" value="Genomic_DNA"/>
</dbReference>
<sequence length="84" mass="9876">MLEATIPCEDEQRMLFDKQHMWQVRNARAGLKQLPLDQKLLKNVKTMLKVMGYHNDFRIDEDGPLDAAGMERKNPRGSFFWKPT</sequence>
<evidence type="ECO:0000313" key="2">
    <source>
        <dbReference type="Proteomes" id="UP001457282"/>
    </source>
</evidence>
<dbReference type="AlphaFoldDB" id="A0AAW1XYE4"/>
<reference evidence="1 2" key="1">
    <citation type="journal article" date="2023" name="G3 (Bethesda)">
        <title>A chromosome-length genome assembly and annotation of blackberry (Rubus argutus, cv. 'Hillquist').</title>
        <authorList>
            <person name="Bruna T."/>
            <person name="Aryal R."/>
            <person name="Dudchenko O."/>
            <person name="Sargent D.J."/>
            <person name="Mead D."/>
            <person name="Buti M."/>
            <person name="Cavallini A."/>
            <person name="Hytonen T."/>
            <person name="Andres J."/>
            <person name="Pham M."/>
            <person name="Weisz D."/>
            <person name="Mascagni F."/>
            <person name="Usai G."/>
            <person name="Natali L."/>
            <person name="Bassil N."/>
            <person name="Fernandez G.E."/>
            <person name="Lomsadze A."/>
            <person name="Armour M."/>
            <person name="Olukolu B."/>
            <person name="Poorten T."/>
            <person name="Britton C."/>
            <person name="Davik J."/>
            <person name="Ashrafi H."/>
            <person name="Aiden E.L."/>
            <person name="Borodovsky M."/>
            <person name="Worthington M."/>
        </authorList>
    </citation>
    <scope>NUCLEOTIDE SEQUENCE [LARGE SCALE GENOMIC DNA]</scope>
    <source>
        <strain evidence="1">PI 553951</strain>
    </source>
</reference>